<gene>
    <name evidence="2" type="ORF">AB0T83_18610</name>
</gene>
<dbReference type="RefSeq" id="WP_366194735.1">
    <property type="nucleotide sequence ID" value="NZ_JBFBVU010000040.1"/>
</dbReference>
<keyword evidence="3" id="KW-1185">Reference proteome</keyword>
<organism evidence="2 3">
    <name type="scientific">Meridianimarinicoccus marinus</name>
    <dbReference type="NCBI Taxonomy" id="3231483"/>
    <lineage>
        <taxon>Bacteria</taxon>
        <taxon>Pseudomonadati</taxon>
        <taxon>Pseudomonadota</taxon>
        <taxon>Alphaproteobacteria</taxon>
        <taxon>Rhodobacterales</taxon>
        <taxon>Paracoccaceae</taxon>
        <taxon>Meridianimarinicoccus</taxon>
    </lineage>
</organism>
<reference evidence="2 3" key="1">
    <citation type="submission" date="2024-07" db="EMBL/GenBank/DDBJ databases">
        <authorList>
            <person name="Kang M."/>
        </authorList>
    </citation>
    <scope>NUCLEOTIDE SEQUENCE [LARGE SCALE GENOMIC DNA]</scope>
    <source>
        <strain evidence="2 3">DFM31</strain>
    </source>
</reference>
<feature type="signal peptide" evidence="1">
    <location>
        <begin position="1"/>
        <end position="30"/>
    </location>
</feature>
<evidence type="ECO:0008006" key="4">
    <source>
        <dbReference type="Google" id="ProtNLM"/>
    </source>
</evidence>
<accession>A0ABV3LB32</accession>
<dbReference type="EMBL" id="JBFBVU010000040">
    <property type="protein sequence ID" value="MEV8468775.1"/>
    <property type="molecule type" value="Genomic_DNA"/>
</dbReference>
<proteinExistence type="predicted"/>
<keyword evidence="1" id="KW-0732">Signal</keyword>
<comment type="caution">
    <text evidence="2">The sequence shown here is derived from an EMBL/GenBank/DDBJ whole genome shotgun (WGS) entry which is preliminary data.</text>
</comment>
<dbReference type="PROSITE" id="PS51257">
    <property type="entry name" value="PROKAR_LIPOPROTEIN"/>
    <property type="match status" value="1"/>
</dbReference>
<feature type="chain" id="PRO_5045768245" description="Lipoprotein" evidence="1">
    <location>
        <begin position="31"/>
        <end position="131"/>
    </location>
</feature>
<dbReference type="Proteomes" id="UP001553161">
    <property type="component" value="Unassembled WGS sequence"/>
</dbReference>
<sequence>MNQARLPLTRTVRKLLPVALLGLVAACAETGGTTASAPTASAVGQDSTGDTVSVALRARGDGNQTVTLSAGLDYTCNGVLEDAPAASASELTNIVCTDGSTGTATLVYDATAQPSQFVFSRPGKSAGSIRF</sequence>
<protein>
    <recommendedName>
        <fullName evidence="4">Lipoprotein</fullName>
    </recommendedName>
</protein>
<evidence type="ECO:0000313" key="2">
    <source>
        <dbReference type="EMBL" id="MEV8468775.1"/>
    </source>
</evidence>
<evidence type="ECO:0000256" key="1">
    <source>
        <dbReference type="SAM" id="SignalP"/>
    </source>
</evidence>
<evidence type="ECO:0000313" key="3">
    <source>
        <dbReference type="Proteomes" id="UP001553161"/>
    </source>
</evidence>
<name>A0ABV3LB32_9RHOB</name>